<sequence length="244" mass="26308">MKIKTAAPRQSIGGLDLENASSPMQDKTMSGSAIKKAMPLSRSPLQNSTNSPNTAKAVIKVSKSKDKSKSKSKDDKKKRSRDKESSKESKRAKSASPVAAPAPKPAPKPAEYPATKMPPAALVKSVYEARGGKGKVTIDDAIVSICKNENEELKRLQGQLQRKGSDEDIDAVQRARVAVKDIEARAIEALGVARAERAALVEAAKQNNPQNRALWKEVNDLNEALQILRQEEKATASAASRPHP</sequence>
<feature type="compositionally biased region" description="Basic and acidic residues" evidence="1">
    <location>
        <begin position="63"/>
        <end position="91"/>
    </location>
</feature>
<reference evidence="2 3" key="1">
    <citation type="journal article" date="2023" name="Commun. Biol.">
        <title>Genome analysis of Parmales, the sister group of diatoms, reveals the evolutionary specialization of diatoms from phago-mixotrophs to photoautotrophs.</title>
        <authorList>
            <person name="Ban H."/>
            <person name="Sato S."/>
            <person name="Yoshikawa S."/>
            <person name="Yamada K."/>
            <person name="Nakamura Y."/>
            <person name="Ichinomiya M."/>
            <person name="Sato N."/>
            <person name="Blanc-Mathieu R."/>
            <person name="Endo H."/>
            <person name="Kuwata A."/>
            <person name="Ogata H."/>
        </authorList>
    </citation>
    <scope>NUCLEOTIDE SEQUENCE [LARGE SCALE GENOMIC DNA]</scope>
</reference>
<keyword evidence="3" id="KW-1185">Reference proteome</keyword>
<accession>A0ABQ6MAY7</accession>
<evidence type="ECO:0000313" key="3">
    <source>
        <dbReference type="Proteomes" id="UP001165060"/>
    </source>
</evidence>
<dbReference type="Proteomes" id="UP001165060">
    <property type="component" value="Unassembled WGS sequence"/>
</dbReference>
<name>A0ABQ6MAY7_9STRA</name>
<protein>
    <submittedName>
        <fullName evidence="2">Uncharacterized protein</fullName>
    </submittedName>
</protein>
<feature type="region of interest" description="Disordered" evidence="1">
    <location>
        <begin position="1"/>
        <end position="116"/>
    </location>
</feature>
<dbReference type="EMBL" id="BRYB01001310">
    <property type="protein sequence ID" value="GMI22909.1"/>
    <property type="molecule type" value="Genomic_DNA"/>
</dbReference>
<evidence type="ECO:0000313" key="2">
    <source>
        <dbReference type="EMBL" id="GMI22909.1"/>
    </source>
</evidence>
<feature type="compositionally biased region" description="Polar residues" evidence="1">
    <location>
        <begin position="43"/>
        <end position="54"/>
    </location>
</feature>
<gene>
    <name evidence="2" type="ORF">TeGR_g12476</name>
</gene>
<evidence type="ECO:0000256" key="1">
    <source>
        <dbReference type="SAM" id="MobiDB-lite"/>
    </source>
</evidence>
<feature type="compositionally biased region" description="Polar residues" evidence="1">
    <location>
        <begin position="19"/>
        <end position="31"/>
    </location>
</feature>
<proteinExistence type="predicted"/>
<organism evidence="2 3">
    <name type="scientific">Tetraparma gracilis</name>
    <dbReference type="NCBI Taxonomy" id="2962635"/>
    <lineage>
        <taxon>Eukaryota</taxon>
        <taxon>Sar</taxon>
        <taxon>Stramenopiles</taxon>
        <taxon>Ochrophyta</taxon>
        <taxon>Bolidophyceae</taxon>
        <taxon>Parmales</taxon>
        <taxon>Triparmaceae</taxon>
        <taxon>Tetraparma</taxon>
    </lineage>
</organism>
<comment type="caution">
    <text evidence="2">The sequence shown here is derived from an EMBL/GenBank/DDBJ whole genome shotgun (WGS) entry which is preliminary data.</text>
</comment>
<feature type="compositionally biased region" description="Pro residues" evidence="1">
    <location>
        <begin position="100"/>
        <end position="110"/>
    </location>
</feature>